<keyword evidence="2" id="KW-0812">Transmembrane</keyword>
<keyword evidence="3" id="KW-0732">Signal</keyword>
<evidence type="ECO:0000313" key="4">
    <source>
        <dbReference type="EMBL" id="CEM47949.1"/>
    </source>
</evidence>
<organism evidence="4">
    <name type="scientific">Chromera velia CCMP2878</name>
    <dbReference type="NCBI Taxonomy" id="1169474"/>
    <lineage>
        <taxon>Eukaryota</taxon>
        <taxon>Sar</taxon>
        <taxon>Alveolata</taxon>
        <taxon>Colpodellida</taxon>
        <taxon>Chromeraceae</taxon>
        <taxon>Chromera</taxon>
    </lineage>
</organism>
<dbReference type="VEuPathDB" id="CryptoDB:Cvel_8597"/>
<evidence type="ECO:0000256" key="3">
    <source>
        <dbReference type="SAM" id="SignalP"/>
    </source>
</evidence>
<dbReference type="AlphaFoldDB" id="A0A0G4HU86"/>
<evidence type="ECO:0000256" key="2">
    <source>
        <dbReference type="SAM" id="Phobius"/>
    </source>
</evidence>
<protein>
    <recommendedName>
        <fullName evidence="5">Transmembrane protein</fullName>
    </recommendedName>
</protein>
<feature type="transmembrane region" description="Helical" evidence="2">
    <location>
        <begin position="430"/>
        <end position="455"/>
    </location>
</feature>
<proteinExistence type="predicted"/>
<reference evidence="4" key="1">
    <citation type="submission" date="2014-11" db="EMBL/GenBank/DDBJ databases">
        <authorList>
            <person name="Otto D Thomas"/>
            <person name="Naeem Raeece"/>
        </authorList>
    </citation>
    <scope>NUCLEOTIDE SEQUENCE</scope>
</reference>
<evidence type="ECO:0008006" key="5">
    <source>
        <dbReference type="Google" id="ProtNLM"/>
    </source>
</evidence>
<feature type="compositionally biased region" description="Basic and acidic residues" evidence="1">
    <location>
        <begin position="51"/>
        <end position="69"/>
    </location>
</feature>
<keyword evidence="2" id="KW-0472">Membrane</keyword>
<feature type="signal peptide" evidence="3">
    <location>
        <begin position="1"/>
        <end position="26"/>
    </location>
</feature>
<feature type="region of interest" description="Disordered" evidence="1">
    <location>
        <begin position="97"/>
        <end position="118"/>
    </location>
</feature>
<sequence length="486" mass="54075">MRLRSLRGGLVWVIGTVLLGVETGEGLQRREGAESASRLLHPLPANLREITSGRRRERGELEQQKRPERPSPLSLHDFADGLGSLFHLFSLRDSNLKEGGKQTPVSTAHGSSILQTRRRLDSVSETHEGFHAVRKNGTFDIDIVRPNTSPNPVKNKQPWYVIMGNAVLLPLTKRPRPGNAHVLHNTELHPCPELPAFPTFVSVHGQPETCGGPVTTGSWRNAKGETLFLVDPSSIRLSIRDNGMKLPVSEADVDVMTPEGATAYGVKELVSERSFLYPELTETILLNCHSQPSFQIVEEVMATDKDTRRWFLKYSVLDHNGNELAYSPVLFPETRTFSLWDEDGVKLATFTRSTNWNDDPLLNGTNWFCGPHRKWAVSVEDFGGGDASSLPALRQEDNRWVFGALITAKAMWDQRRDALGEAHTFRTSQIVLYFAVTFLTPLALCLVAVLFVVIGRALKTPFLLMEEVAMPDVPKKAVDDDEVLGG</sequence>
<feature type="chain" id="PRO_5005191980" description="Transmembrane protein" evidence="3">
    <location>
        <begin position="27"/>
        <end position="486"/>
    </location>
</feature>
<accession>A0A0G4HU86</accession>
<keyword evidence="2" id="KW-1133">Transmembrane helix</keyword>
<gene>
    <name evidence="4" type="ORF">Cvel_8597</name>
</gene>
<feature type="region of interest" description="Disordered" evidence="1">
    <location>
        <begin position="47"/>
        <end position="74"/>
    </location>
</feature>
<dbReference type="EMBL" id="CDMZ01003891">
    <property type="protein sequence ID" value="CEM47949.1"/>
    <property type="molecule type" value="Genomic_DNA"/>
</dbReference>
<name>A0A0G4HU86_9ALVE</name>
<evidence type="ECO:0000256" key="1">
    <source>
        <dbReference type="SAM" id="MobiDB-lite"/>
    </source>
</evidence>
<feature type="compositionally biased region" description="Polar residues" evidence="1">
    <location>
        <begin position="103"/>
        <end position="115"/>
    </location>
</feature>